<gene>
    <name evidence="2" type="primary">Aff4</name>
</gene>
<dbReference type="Proteomes" id="UP001732720">
    <property type="component" value="Chromosome 16"/>
</dbReference>
<accession>A0AC58L815</accession>
<keyword evidence="1" id="KW-1185">Reference proteome</keyword>
<evidence type="ECO:0000313" key="1">
    <source>
        <dbReference type="Proteomes" id="UP001732720"/>
    </source>
</evidence>
<name>A0AC58L815_CASCN</name>
<proteinExistence type="predicted"/>
<sequence length="1131" mass="123942">MNREDRNVLRMKERERRNQEIQQGEDAFPPSSPLFAEPYKVTSKEDKLSSRIQSMLGNYDEMKDFIADRSIPKLVAIPKPTVPPTADEKSNPNFFEQRHGGSHQSSKWTPVGPAPSTSQSQKRSSGLQSGHSSQRASAGSSSSTNSSGQRHDRDSYSSSRKKGQHGSEHSKSRSSSPGKPQAVSSLSSSHSRSHGNDHHSKEHQRSKSPRDPDANWDSPSRVPFSSGQHSNQSFPPSLMSKSSSMLQKPTAYVRPMDGQESMEPKLSSEHYSSQTHGNSMTELKPSSKAHLTKLKIPSQPLDASASGDVSCVDEILKESQQSNFGPGEQKRYNPSAKTSNGHQSKSMLKDDLKLSSSEESDGEQDCDKTMPRNTPGSNSEPSHHNSEGADNSRDDSSSHSGSESSSGSDSESESSSSDSEANEPSQSASPEPEPPPTNKWQLDNWLNKVNPHKVSPASSVDSNIPSSQGYKKEGREQGAANSYTDPGGPKETSSATPGRDSKTIQKGSESGRGRQKSPAQSDSTTQRRTVGKKQPKKAEKTATEEPRGGLKIESETPVDMATSMPSSRHKAATKGSRKPNIKKESKSSPRPTAEKKKYKSTSKSSQKSREIIETDTSSSDSDESESLPPSSQTPKYPDSNRTPVKPSSVEEEDSFFRQRMFSPMEEKELLSPLSEPDDRYPLIVKIDLNLLTRIPGKPYKETEPPKGEKKNMPEKHTREAQKQASEKVSNKGKRKHKNEDDNRANESKKPKTEDKNSSGHKPSSNRESSKQSAAKEKDLLPSPAGPVPSKDSKTEHGSRKRTISQSSSLKSSNNSNKENSGSSKSSSSTSKQKKTEGKTSSSSKEVKEKAPNSSSNCPSSTPTPEASKPRRTKLVFDDRNYSADHYLQEAKKLKHNADALSDRFEKAVYYLDAVVSFIECGNALEKNAQESKSPFPMYSDTVELIKYTMKLKNYLAPDATAADKRLTVLCLRCQSLLYLRLFKLKKENALKYSKTLTEHLKNSYNNSQAPSPGLGSKAVGMPSPVSPKLSPGNSGSYSSGGSSASASGSSVTIPQKIHQMAASYVQVTSNFLYATEIWDQAEQLAKEQKEFFAELDKVMGPLIFNASIMTDLARYTRQGLHWLRQDAKLIS</sequence>
<protein>
    <submittedName>
        <fullName evidence="2">AF4/FMR2 family member 4 isoform X2</fullName>
    </submittedName>
</protein>
<reference evidence="2" key="1">
    <citation type="submission" date="2025-08" db="UniProtKB">
        <authorList>
            <consortium name="RefSeq"/>
        </authorList>
    </citation>
    <scope>IDENTIFICATION</scope>
</reference>
<dbReference type="RefSeq" id="XP_073913301.1">
    <property type="nucleotide sequence ID" value="XM_074057200.1"/>
</dbReference>
<evidence type="ECO:0000313" key="2">
    <source>
        <dbReference type="RefSeq" id="XP_073913301.1"/>
    </source>
</evidence>
<organism evidence="1 2">
    <name type="scientific">Castor canadensis</name>
    <name type="common">American beaver</name>
    <dbReference type="NCBI Taxonomy" id="51338"/>
    <lineage>
        <taxon>Eukaryota</taxon>
        <taxon>Metazoa</taxon>
        <taxon>Chordata</taxon>
        <taxon>Craniata</taxon>
        <taxon>Vertebrata</taxon>
        <taxon>Euteleostomi</taxon>
        <taxon>Mammalia</taxon>
        <taxon>Eutheria</taxon>
        <taxon>Euarchontoglires</taxon>
        <taxon>Glires</taxon>
        <taxon>Rodentia</taxon>
        <taxon>Castorimorpha</taxon>
        <taxon>Castoridae</taxon>
        <taxon>Castor</taxon>
    </lineage>
</organism>